<sequence length="29" mass="3506">MNRKEVTKRFSEEVLKRSGNEIVWVADRK</sequence>
<organism evidence="1 2">
    <name type="scientific">Candidatus Argoarchaeum ethanivorans</name>
    <dbReference type="NCBI Taxonomy" id="2608793"/>
    <lineage>
        <taxon>Archaea</taxon>
        <taxon>Methanobacteriati</taxon>
        <taxon>Methanobacteriota</taxon>
        <taxon>Stenosarchaea group</taxon>
        <taxon>Methanomicrobia</taxon>
        <taxon>Methanosarcinales</taxon>
        <taxon>Methanosarcinales incertae sedis</taxon>
        <taxon>GOM Arc I cluster</taxon>
        <taxon>Candidatus Argoarchaeum</taxon>
    </lineage>
</organism>
<dbReference type="EMBL" id="CAJHIQ010000013">
    <property type="protein sequence ID" value="CAD6492460.1"/>
    <property type="molecule type" value="Genomic_DNA"/>
</dbReference>
<gene>
    <name evidence="1" type="ORF">DIAAKJNI_00300</name>
</gene>
<reference evidence="1" key="1">
    <citation type="submission" date="2020-10" db="EMBL/GenBank/DDBJ databases">
        <authorList>
            <person name="Hahn C.J."/>
            <person name="Laso-Perez R."/>
            <person name="Vulcano F."/>
            <person name="Vaziourakis K.-M."/>
            <person name="Stokke R."/>
            <person name="Steen I.H."/>
            <person name="Teske A."/>
            <person name="Boetius A."/>
            <person name="Liebeke M."/>
            <person name="Amann R."/>
            <person name="Knittel K."/>
        </authorList>
    </citation>
    <scope>NUCLEOTIDE SEQUENCE</scope>
    <source>
        <strain evidence="1">Gfbio:e3339647-f889-4370-9287-4fb5cb688e4c:AG392M11_GoMArc1</strain>
    </source>
</reference>
<evidence type="ECO:0000313" key="2">
    <source>
        <dbReference type="Proteomes" id="UP000639006"/>
    </source>
</evidence>
<dbReference type="AlphaFoldDB" id="A0A811T9Q8"/>
<name>A0A811T9Q8_9EURY</name>
<protein>
    <submittedName>
        <fullName evidence="1">Uncharacterized protein</fullName>
    </submittedName>
</protein>
<accession>A0A811T9Q8</accession>
<evidence type="ECO:0000313" key="1">
    <source>
        <dbReference type="EMBL" id="CAD6492460.1"/>
    </source>
</evidence>
<comment type="caution">
    <text evidence="1">The sequence shown here is derived from an EMBL/GenBank/DDBJ whole genome shotgun (WGS) entry which is preliminary data.</text>
</comment>
<dbReference type="Proteomes" id="UP000639006">
    <property type="component" value="Unassembled WGS sequence"/>
</dbReference>
<proteinExistence type="predicted"/>